<reference evidence="2 3" key="1">
    <citation type="journal article" date="2023" name="Nucleic Acids Res.">
        <title>The hologenome of Daphnia magna reveals possible DNA methylation and microbiome-mediated evolution of the host genome.</title>
        <authorList>
            <person name="Chaturvedi A."/>
            <person name="Li X."/>
            <person name="Dhandapani V."/>
            <person name="Marshall H."/>
            <person name="Kissane S."/>
            <person name="Cuenca-Cambronero M."/>
            <person name="Asole G."/>
            <person name="Calvet F."/>
            <person name="Ruiz-Romero M."/>
            <person name="Marangio P."/>
            <person name="Guigo R."/>
            <person name="Rago D."/>
            <person name="Mirbahai L."/>
            <person name="Eastwood N."/>
            <person name="Colbourne J.K."/>
            <person name="Zhou J."/>
            <person name="Mallon E."/>
            <person name="Orsini L."/>
        </authorList>
    </citation>
    <scope>NUCLEOTIDE SEQUENCE [LARGE SCALE GENOMIC DNA]</scope>
    <source>
        <strain evidence="2">LRV0_1</strain>
    </source>
</reference>
<gene>
    <name evidence="2" type="ORF">OUZ56_018570</name>
</gene>
<proteinExistence type="predicted"/>
<feature type="compositionally biased region" description="Basic residues" evidence="1">
    <location>
        <begin position="92"/>
        <end position="102"/>
    </location>
</feature>
<dbReference type="Proteomes" id="UP001234178">
    <property type="component" value="Unassembled WGS sequence"/>
</dbReference>
<accession>A0ABQ9Z971</accession>
<name>A0ABQ9Z971_9CRUS</name>
<sequence>MGVEIAREENQRTSPCQPTPLMFNSMIKQNEFCPDIEKQQDNLLPELDLESDTILGNKDNRPLTEDGTDTLQSPKTDIDLLQASDDTIAKMTSKRRHNRKRPIGNNRYVSPAPPQPDLPL</sequence>
<evidence type="ECO:0000313" key="3">
    <source>
        <dbReference type="Proteomes" id="UP001234178"/>
    </source>
</evidence>
<organism evidence="2 3">
    <name type="scientific">Daphnia magna</name>
    <dbReference type="NCBI Taxonomy" id="35525"/>
    <lineage>
        <taxon>Eukaryota</taxon>
        <taxon>Metazoa</taxon>
        <taxon>Ecdysozoa</taxon>
        <taxon>Arthropoda</taxon>
        <taxon>Crustacea</taxon>
        <taxon>Branchiopoda</taxon>
        <taxon>Diplostraca</taxon>
        <taxon>Cladocera</taxon>
        <taxon>Anomopoda</taxon>
        <taxon>Daphniidae</taxon>
        <taxon>Daphnia</taxon>
    </lineage>
</organism>
<comment type="caution">
    <text evidence="2">The sequence shown here is derived from an EMBL/GenBank/DDBJ whole genome shotgun (WGS) entry which is preliminary data.</text>
</comment>
<feature type="compositionally biased region" description="Pro residues" evidence="1">
    <location>
        <begin position="111"/>
        <end position="120"/>
    </location>
</feature>
<protein>
    <submittedName>
        <fullName evidence="2">Uncharacterized protein</fullName>
    </submittedName>
</protein>
<evidence type="ECO:0000256" key="1">
    <source>
        <dbReference type="SAM" id="MobiDB-lite"/>
    </source>
</evidence>
<dbReference type="EMBL" id="JAOYFB010000003">
    <property type="protein sequence ID" value="KAK4009457.1"/>
    <property type="molecule type" value="Genomic_DNA"/>
</dbReference>
<keyword evidence="3" id="KW-1185">Reference proteome</keyword>
<feature type="region of interest" description="Disordered" evidence="1">
    <location>
        <begin position="51"/>
        <end position="120"/>
    </location>
</feature>
<evidence type="ECO:0000313" key="2">
    <source>
        <dbReference type="EMBL" id="KAK4009457.1"/>
    </source>
</evidence>